<dbReference type="EMBL" id="CAUOFW020002280">
    <property type="protein sequence ID" value="CAK9152558.1"/>
    <property type="molecule type" value="Genomic_DNA"/>
</dbReference>
<evidence type="ECO:0000256" key="1">
    <source>
        <dbReference type="SAM" id="Phobius"/>
    </source>
</evidence>
<feature type="transmembrane region" description="Helical" evidence="1">
    <location>
        <begin position="56"/>
        <end position="76"/>
    </location>
</feature>
<dbReference type="PANTHER" id="PTHR31168:SF21">
    <property type="entry name" value="EMB|CAB89385.1"/>
    <property type="match status" value="1"/>
</dbReference>
<feature type="transmembrane region" description="Helical" evidence="1">
    <location>
        <begin position="157"/>
        <end position="185"/>
    </location>
</feature>
<dbReference type="Proteomes" id="UP001642360">
    <property type="component" value="Unassembled WGS sequence"/>
</dbReference>
<dbReference type="PANTHER" id="PTHR31168">
    <property type="entry name" value="OS02G0292800 PROTEIN"/>
    <property type="match status" value="1"/>
</dbReference>
<accession>A0ABC8S6I0</accession>
<dbReference type="InterPro" id="IPR006747">
    <property type="entry name" value="DUF599"/>
</dbReference>
<keyword evidence="1" id="KW-0472">Membrane</keyword>
<feature type="transmembrane region" description="Helical" evidence="1">
    <location>
        <begin position="97"/>
        <end position="117"/>
    </location>
</feature>
<comment type="caution">
    <text evidence="2">The sequence shown here is derived from an EMBL/GenBank/DDBJ whole genome shotgun (WGS) entry which is preliminary data.</text>
</comment>
<keyword evidence="1" id="KW-0812">Transmembrane</keyword>
<name>A0ABC8S6I0_9AQUA</name>
<evidence type="ECO:0000313" key="2">
    <source>
        <dbReference type="EMBL" id="CAK9152558.1"/>
    </source>
</evidence>
<dbReference type="AlphaFoldDB" id="A0ABC8S6I0"/>
<gene>
    <name evidence="2" type="ORF">ILEXP_LOCUS20788</name>
</gene>
<evidence type="ECO:0000313" key="3">
    <source>
        <dbReference type="Proteomes" id="UP001642360"/>
    </source>
</evidence>
<sequence>MFGYHLFLLYRYLRLPHTTVIGFENNDKKAWVERIMQVDNKDVGTAVTVITSNISAATNLATISLTLCSLIGAWVANNSKIFQSELIYGDTRASTMSIKYIGLLICFLLAFSCFVQSSRSFIHANYLISTPDTDIPVEYVELAVIRGGDFWSLGLRALYFATTLLLWFFGPIPMFATSVSMVFLLHLLDTNTTPLHPHRSLRKQKQPVKRVEEQVTGVAMSVEYLER</sequence>
<keyword evidence="1" id="KW-1133">Transmembrane helix</keyword>
<proteinExistence type="predicted"/>
<reference evidence="2 3" key="1">
    <citation type="submission" date="2024-02" db="EMBL/GenBank/DDBJ databases">
        <authorList>
            <person name="Vignale AGUSTIN F."/>
            <person name="Sosa J E."/>
            <person name="Modenutti C."/>
        </authorList>
    </citation>
    <scope>NUCLEOTIDE SEQUENCE [LARGE SCALE GENOMIC DNA]</scope>
</reference>
<protein>
    <submittedName>
        <fullName evidence="2">Uncharacterized protein</fullName>
    </submittedName>
</protein>
<dbReference type="Pfam" id="PF04654">
    <property type="entry name" value="DUF599"/>
    <property type="match status" value="1"/>
</dbReference>
<organism evidence="2 3">
    <name type="scientific">Ilex paraguariensis</name>
    <name type="common">yerba mate</name>
    <dbReference type="NCBI Taxonomy" id="185542"/>
    <lineage>
        <taxon>Eukaryota</taxon>
        <taxon>Viridiplantae</taxon>
        <taxon>Streptophyta</taxon>
        <taxon>Embryophyta</taxon>
        <taxon>Tracheophyta</taxon>
        <taxon>Spermatophyta</taxon>
        <taxon>Magnoliopsida</taxon>
        <taxon>eudicotyledons</taxon>
        <taxon>Gunneridae</taxon>
        <taxon>Pentapetalae</taxon>
        <taxon>asterids</taxon>
        <taxon>campanulids</taxon>
        <taxon>Aquifoliales</taxon>
        <taxon>Aquifoliaceae</taxon>
        <taxon>Ilex</taxon>
    </lineage>
</organism>
<keyword evidence="3" id="KW-1185">Reference proteome</keyword>